<dbReference type="STRING" id="698492.A0A0E9NKF0"/>
<dbReference type="Proteomes" id="UP000033140">
    <property type="component" value="Unassembled WGS sequence"/>
</dbReference>
<dbReference type="EMBL" id="BACD03000031">
    <property type="protein sequence ID" value="GAO50288.1"/>
    <property type="molecule type" value="Genomic_DNA"/>
</dbReference>
<name>A0A0E9NKF0_SAICN</name>
<gene>
    <name evidence="1" type="ORF">G7K_4418-t1</name>
</gene>
<evidence type="ECO:0000313" key="1">
    <source>
        <dbReference type="EMBL" id="GAO50288.1"/>
    </source>
</evidence>
<dbReference type="FunFam" id="3.40.50.1000:FF:000069">
    <property type="entry name" value="HAD-superfamily subfamily IIA hydrolase"/>
    <property type="match status" value="1"/>
</dbReference>
<dbReference type="InterPro" id="IPR050324">
    <property type="entry name" value="CDP-alcohol_PTase-I"/>
</dbReference>
<dbReference type="Pfam" id="PF13344">
    <property type="entry name" value="Hydrolase_6"/>
    <property type="match status" value="1"/>
</dbReference>
<dbReference type="GO" id="GO:0005739">
    <property type="term" value="C:mitochondrion"/>
    <property type="evidence" value="ECO:0007669"/>
    <property type="project" value="TreeGrafter"/>
</dbReference>
<dbReference type="SUPFAM" id="SSF56784">
    <property type="entry name" value="HAD-like"/>
    <property type="match status" value="1"/>
</dbReference>
<proteinExistence type="predicted"/>
<dbReference type="InterPro" id="IPR023214">
    <property type="entry name" value="HAD_sf"/>
</dbReference>
<keyword evidence="2" id="KW-1185">Reference proteome</keyword>
<reference evidence="1 2" key="2">
    <citation type="journal article" date="2014" name="J. Gen. Appl. Microbiol.">
        <title>The early diverging ascomycetous budding yeast Saitoella complicata has three histone deacetylases belonging to the Clr6, Hos2, and Rpd3 lineages.</title>
        <authorList>
            <person name="Nishida H."/>
            <person name="Matsumoto T."/>
            <person name="Kondo S."/>
            <person name="Hamamoto M."/>
            <person name="Yoshikawa H."/>
        </authorList>
    </citation>
    <scope>NUCLEOTIDE SEQUENCE [LARGE SCALE GENOMIC DNA]</scope>
    <source>
        <strain evidence="1 2">NRRL Y-17804</strain>
    </source>
</reference>
<sequence>MWGARHTSYLDAATSTRPREFDTPRTGTMVHLLLQRSLVASRLLGLRGLKTSSRLDPVPYAFAFDIDGVLLKGSDPIPRAREALILLETKRIPYMLLTNGGGTHESDRVRYLSSKLGIEIDERQFVQSHTPFKEMAGKFENVLVCGGQGETCRKVAERYGFKNVVVPGDIIKWNSSVWPWHNFRFEGEDREWPKPKDFFAPEQKIDAIFVYHDPRDWGVDSQIILDLLLSKGGQQGTWSKTFDEGPPIYFSNPDLIWANQYPIPRFGQGAFRLLIEALYREMTGGKELKSTIIGKPHKLTYDYAVRVLSKWRAESYGVQAGKELDRSRVYMVGDNPESDIRGANENGLYSILVRTGVFRDAVNSEKYPAKTVCADVLEAVEFAIEREEGRAAEKKAGIA</sequence>
<dbReference type="InterPro" id="IPR006353">
    <property type="entry name" value="HAD-SF_hydro_IIA_CECR5"/>
</dbReference>
<dbReference type="InterPro" id="IPR006357">
    <property type="entry name" value="HAD-SF_hydro_IIA"/>
</dbReference>
<dbReference type="NCBIfam" id="TIGR01460">
    <property type="entry name" value="HAD-SF-IIA"/>
    <property type="match status" value="1"/>
</dbReference>
<dbReference type="GO" id="GO:0046474">
    <property type="term" value="P:glycerophospholipid biosynthetic process"/>
    <property type="evidence" value="ECO:0007669"/>
    <property type="project" value="TreeGrafter"/>
</dbReference>
<dbReference type="Pfam" id="PF13242">
    <property type="entry name" value="Hydrolase_like"/>
    <property type="match status" value="1"/>
</dbReference>
<dbReference type="PANTHER" id="PTHR14269">
    <property type="entry name" value="CDP-DIACYLGLYCEROL--GLYCEROL-3-PHOSPHATE 3-PHOSPHATIDYLTRANSFERASE-RELATED"/>
    <property type="match status" value="1"/>
</dbReference>
<reference evidence="1 2" key="1">
    <citation type="journal article" date="2011" name="J. Gen. Appl. Microbiol.">
        <title>Draft genome sequencing of the enigmatic yeast Saitoella complicata.</title>
        <authorList>
            <person name="Nishida H."/>
            <person name="Hamamoto M."/>
            <person name="Sugiyama J."/>
        </authorList>
    </citation>
    <scope>NUCLEOTIDE SEQUENCE [LARGE SCALE GENOMIC DNA]</scope>
    <source>
        <strain evidence="1 2">NRRL Y-17804</strain>
    </source>
</reference>
<accession>A0A0E9NKF0</accession>
<evidence type="ECO:0000313" key="2">
    <source>
        <dbReference type="Proteomes" id="UP000033140"/>
    </source>
</evidence>
<organism evidence="1 2">
    <name type="scientific">Saitoella complicata (strain BCRC 22490 / CBS 7301 / JCM 7358 / NBRC 10748 / NRRL Y-17804)</name>
    <dbReference type="NCBI Taxonomy" id="698492"/>
    <lineage>
        <taxon>Eukaryota</taxon>
        <taxon>Fungi</taxon>
        <taxon>Dikarya</taxon>
        <taxon>Ascomycota</taxon>
        <taxon>Taphrinomycotina</taxon>
        <taxon>Taphrinomycotina incertae sedis</taxon>
        <taxon>Saitoella</taxon>
    </lineage>
</organism>
<dbReference type="InterPro" id="IPR036412">
    <property type="entry name" value="HAD-like_sf"/>
</dbReference>
<reference evidence="1 2" key="3">
    <citation type="journal article" date="2015" name="Genome Announc.">
        <title>Draft Genome Sequence of the Archiascomycetous Yeast Saitoella complicata.</title>
        <authorList>
            <person name="Yamauchi K."/>
            <person name="Kondo S."/>
            <person name="Hamamoto M."/>
            <person name="Takahashi Y."/>
            <person name="Ogura Y."/>
            <person name="Hayashi T."/>
            <person name="Nishida H."/>
        </authorList>
    </citation>
    <scope>NUCLEOTIDE SEQUENCE [LARGE SCALE GENOMIC DNA]</scope>
    <source>
        <strain evidence="1 2">NRRL Y-17804</strain>
    </source>
</reference>
<dbReference type="AlphaFoldDB" id="A0A0E9NKF0"/>
<dbReference type="NCBIfam" id="TIGR01456">
    <property type="entry name" value="CECR5"/>
    <property type="match status" value="1"/>
</dbReference>
<dbReference type="PANTHER" id="PTHR14269:SF57">
    <property type="entry name" value="SUPERFAMILY HYDROLASE, PUTATIVE (AFU_ORTHOLOGUE AFUA_2G02580)-RELATED"/>
    <property type="match status" value="1"/>
</dbReference>
<dbReference type="Gene3D" id="3.40.50.1000">
    <property type="entry name" value="HAD superfamily/HAD-like"/>
    <property type="match status" value="2"/>
</dbReference>
<protein>
    <submittedName>
        <fullName evidence="1">Uncharacterized protein</fullName>
    </submittedName>
</protein>
<comment type="caution">
    <text evidence="1">The sequence shown here is derived from an EMBL/GenBank/DDBJ whole genome shotgun (WGS) entry which is preliminary data.</text>
</comment>